<dbReference type="AlphaFoldDB" id="A0A514JZ10"/>
<dbReference type="EMBL" id="CP022310">
    <property type="protein sequence ID" value="QDI72644.1"/>
    <property type="molecule type" value="Genomic_DNA"/>
</dbReference>
<dbReference type="KEGG" id="sast:CD934_31080"/>
<keyword evidence="3" id="KW-1185">Reference proteome</keyword>
<sequence length="97" mass="10306">MTYAGRQRSFGTDTGYSIAAQPGGRHAAPHTSPTERRVGVRRCGPHRNERRGGAGVLRCTDLSCSCARLCGAAQSARDHDGSKSRPAVGQPNRMIEG</sequence>
<evidence type="ECO:0000313" key="3">
    <source>
        <dbReference type="Proteomes" id="UP000316215"/>
    </source>
</evidence>
<organism evidence="2 3">
    <name type="scientific">Streptomyces calvus</name>
    <dbReference type="NCBI Taxonomy" id="67282"/>
    <lineage>
        <taxon>Bacteria</taxon>
        <taxon>Bacillati</taxon>
        <taxon>Actinomycetota</taxon>
        <taxon>Actinomycetes</taxon>
        <taxon>Kitasatosporales</taxon>
        <taxon>Streptomycetaceae</taxon>
        <taxon>Streptomyces</taxon>
    </lineage>
</organism>
<name>A0A514JZ10_9ACTN</name>
<evidence type="ECO:0000256" key="1">
    <source>
        <dbReference type="SAM" id="MobiDB-lite"/>
    </source>
</evidence>
<feature type="region of interest" description="Disordered" evidence="1">
    <location>
        <begin position="1"/>
        <end position="39"/>
    </location>
</feature>
<proteinExistence type="predicted"/>
<gene>
    <name evidence="2" type="ORF">CD934_31080</name>
</gene>
<dbReference type="Proteomes" id="UP000316215">
    <property type="component" value="Chromosome"/>
</dbReference>
<feature type="region of interest" description="Disordered" evidence="1">
    <location>
        <begin position="73"/>
        <end position="97"/>
    </location>
</feature>
<evidence type="ECO:0000313" key="2">
    <source>
        <dbReference type="EMBL" id="QDI72644.1"/>
    </source>
</evidence>
<protein>
    <submittedName>
        <fullName evidence="2">Uncharacterized protein</fullName>
    </submittedName>
</protein>
<accession>A0A514JZ10</accession>
<reference evidence="2 3" key="1">
    <citation type="submission" date="2017-07" db="EMBL/GenBank/DDBJ databases">
        <title>The Complete Genome of Streptomyces asterosporus-ZSY.</title>
        <authorList>
            <person name="Zhang S."/>
        </authorList>
    </citation>
    <scope>NUCLEOTIDE SEQUENCE [LARGE SCALE GENOMIC DNA]</scope>
    <source>
        <strain evidence="2 3">DSM 41452</strain>
    </source>
</reference>